<organism evidence="8 9">
    <name type="scientific">Seohaeicola nanhaiensis</name>
    <dbReference type="NCBI Taxonomy" id="1387282"/>
    <lineage>
        <taxon>Bacteria</taxon>
        <taxon>Pseudomonadati</taxon>
        <taxon>Pseudomonadota</taxon>
        <taxon>Alphaproteobacteria</taxon>
        <taxon>Rhodobacterales</taxon>
        <taxon>Roseobacteraceae</taxon>
        <taxon>Seohaeicola</taxon>
    </lineage>
</organism>
<feature type="transmembrane region" description="Helical" evidence="7">
    <location>
        <begin position="302"/>
        <end position="326"/>
    </location>
</feature>
<feature type="transmembrane region" description="Helical" evidence="7">
    <location>
        <begin position="154"/>
        <end position="174"/>
    </location>
</feature>
<accession>A0ABV9KM26</accession>
<protein>
    <submittedName>
        <fullName evidence="8">Oligosaccharide flippase family protein</fullName>
    </submittedName>
</protein>
<evidence type="ECO:0000256" key="6">
    <source>
        <dbReference type="ARBA" id="ARBA00023136"/>
    </source>
</evidence>
<proteinExistence type="inferred from homology"/>
<keyword evidence="4 7" id="KW-0812">Transmembrane</keyword>
<name>A0ABV9KM26_9RHOB</name>
<evidence type="ECO:0000256" key="3">
    <source>
        <dbReference type="ARBA" id="ARBA00022475"/>
    </source>
</evidence>
<evidence type="ECO:0000256" key="2">
    <source>
        <dbReference type="ARBA" id="ARBA00007430"/>
    </source>
</evidence>
<evidence type="ECO:0000256" key="4">
    <source>
        <dbReference type="ARBA" id="ARBA00022692"/>
    </source>
</evidence>
<feature type="transmembrane region" description="Helical" evidence="7">
    <location>
        <begin position="120"/>
        <end position="142"/>
    </location>
</feature>
<dbReference type="EMBL" id="JBHSGI010000032">
    <property type="protein sequence ID" value="MFC4671033.1"/>
    <property type="molecule type" value="Genomic_DNA"/>
</dbReference>
<dbReference type="PANTHER" id="PTHR30250:SF10">
    <property type="entry name" value="LIPOPOLYSACCHARIDE BIOSYNTHESIS PROTEIN WZXC"/>
    <property type="match status" value="1"/>
</dbReference>
<evidence type="ECO:0000256" key="7">
    <source>
        <dbReference type="SAM" id="Phobius"/>
    </source>
</evidence>
<reference evidence="9" key="1">
    <citation type="journal article" date="2019" name="Int. J. Syst. Evol. Microbiol.">
        <title>The Global Catalogue of Microorganisms (GCM) 10K type strain sequencing project: providing services to taxonomists for standard genome sequencing and annotation.</title>
        <authorList>
            <consortium name="The Broad Institute Genomics Platform"/>
            <consortium name="The Broad Institute Genome Sequencing Center for Infectious Disease"/>
            <person name="Wu L."/>
            <person name="Ma J."/>
        </authorList>
    </citation>
    <scope>NUCLEOTIDE SEQUENCE [LARGE SCALE GENOMIC DNA]</scope>
    <source>
        <strain evidence="9">CGMCC 4.7283</strain>
    </source>
</reference>
<comment type="caution">
    <text evidence="8">The sequence shown here is derived from an EMBL/GenBank/DDBJ whole genome shotgun (WGS) entry which is preliminary data.</text>
</comment>
<dbReference type="InterPro" id="IPR050833">
    <property type="entry name" value="Poly_Biosynth_Transport"/>
</dbReference>
<keyword evidence="5 7" id="KW-1133">Transmembrane helix</keyword>
<feature type="transmembrane region" description="Helical" evidence="7">
    <location>
        <begin position="218"/>
        <end position="235"/>
    </location>
</feature>
<comment type="similarity">
    <text evidence="2">Belongs to the polysaccharide synthase family.</text>
</comment>
<feature type="transmembrane region" description="Helical" evidence="7">
    <location>
        <begin position="49"/>
        <end position="67"/>
    </location>
</feature>
<dbReference type="Pfam" id="PF13440">
    <property type="entry name" value="Polysacc_synt_3"/>
    <property type="match status" value="1"/>
</dbReference>
<dbReference type="PANTHER" id="PTHR30250">
    <property type="entry name" value="PST FAMILY PREDICTED COLANIC ACID TRANSPORTER"/>
    <property type="match status" value="1"/>
</dbReference>
<evidence type="ECO:0000313" key="8">
    <source>
        <dbReference type="EMBL" id="MFC4671033.1"/>
    </source>
</evidence>
<keyword evidence="6 7" id="KW-0472">Membrane</keyword>
<dbReference type="RefSeq" id="WP_380720891.1">
    <property type="nucleotide sequence ID" value="NZ_JBHSGI010000032.1"/>
</dbReference>
<feature type="transmembrane region" description="Helical" evidence="7">
    <location>
        <begin position="393"/>
        <end position="412"/>
    </location>
</feature>
<feature type="transmembrane region" description="Helical" evidence="7">
    <location>
        <begin position="180"/>
        <end position="197"/>
    </location>
</feature>
<keyword evidence="3" id="KW-1003">Cell membrane</keyword>
<keyword evidence="9" id="KW-1185">Reference proteome</keyword>
<comment type="subcellular location">
    <subcellularLocation>
        <location evidence="1">Cell membrane</location>
        <topology evidence="1">Multi-pass membrane protein</topology>
    </subcellularLocation>
</comment>
<sequence length="450" mass="48725">MKLLQHLRGSGTKARALRATGITVFASIANNVLRLGSNLVLARLLTPEIFGLIALANVFLTGLKMFSDTGSTTAIMRSPRGDDPDFLNTAWTLQVFRGGLIWLGACALALPVALSYGEPLLAVLLPAAAISMLITGFTPTKAVTAGRHLQLERVTALALSTQLFQALVVIAIAWFWPSPWAIVIGGILGALLLVFLQRVALPGPDNRFRWEREARQELFSFGKFLFLATGCTFLIDQSDKMILGTYVTTAQLGIYSIGYMIGSLPQMLSSQVVGQVMMPLYRQNPPAASGANRRKMIWVRRIVVAGSLALAFFVAMIAEPFVSLLYDSRYTLAGPIAVFISLSLLPRIILLGYGTVFLAAGDSRAHFMVITTTAVLQTGLTLAGVIWLGVPGAILAIFAANLLTAPLCIYFLQRHKGWDAAGDAVFFAVGLLLNGLLCWHYWDDIARLLP</sequence>
<gene>
    <name evidence="8" type="ORF">ACFO5X_20965</name>
</gene>
<evidence type="ECO:0000313" key="9">
    <source>
        <dbReference type="Proteomes" id="UP001595973"/>
    </source>
</evidence>
<evidence type="ECO:0000256" key="1">
    <source>
        <dbReference type="ARBA" id="ARBA00004651"/>
    </source>
</evidence>
<feature type="transmembrane region" description="Helical" evidence="7">
    <location>
        <begin position="332"/>
        <end position="360"/>
    </location>
</feature>
<feature type="transmembrane region" description="Helical" evidence="7">
    <location>
        <begin position="424"/>
        <end position="442"/>
    </location>
</feature>
<evidence type="ECO:0000256" key="5">
    <source>
        <dbReference type="ARBA" id="ARBA00022989"/>
    </source>
</evidence>
<dbReference type="Proteomes" id="UP001595973">
    <property type="component" value="Unassembled WGS sequence"/>
</dbReference>
<feature type="transmembrane region" description="Helical" evidence="7">
    <location>
        <begin position="367"/>
        <end position="387"/>
    </location>
</feature>